<name>A0ACB9RB34_9MYRT</name>
<gene>
    <name evidence="1" type="ORF">MLD38_013916</name>
</gene>
<dbReference type="Proteomes" id="UP001057402">
    <property type="component" value="Chromosome 4"/>
</dbReference>
<reference evidence="2" key="1">
    <citation type="journal article" date="2023" name="Front. Plant Sci.">
        <title>Chromosomal-level genome assembly of Melastoma candidum provides insights into trichome evolution.</title>
        <authorList>
            <person name="Zhong Y."/>
            <person name="Wu W."/>
            <person name="Sun C."/>
            <person name="Zou P."/>
            <person name="Liu Y."/>
            <person name="Dai S."/>
            <person name="Zhou R."/>
        </authorList>
    </citation>
    <scope>NUCLEOTIDE SEQUENCE [LARGE SCALE GENOMIC DNA]</scope>
</reference>
<evidence type="ECO:0000313" key="2">
    <source>
        <dbReference type="Proteomes" id="UP001057402"/>
    </source>
</evidence>
<proteinExistence type="predicted"/>
<sequence length="88" mass="9794">MAAAQSAFPLQLLPASPPNSSSPSSPRFLLVVFIHYLPFLLSPYNAVPEIVRDFPEDQLLDSELNLVVLKEARVFHFTSDFLTSSSMQ</sequence>
<comment type="caution">
    <text evidence="1">The sequence shown here is derived from an EMBL/GenBank/DDBJ whole genome shotgun (WGS) entry which is preliminary data.</text>
</comment>
<evidence type="ECO:0000313" key="1">
    <source>
        <dbReference type="EMBL" id="KAI4376125.1"/>
    </source>
</evidence>
<accession>A0ACB9RB34</accession>
<organism evidence="1 2">
    <name type="scientific">Melastoma candidum</name>
    <dbReference type="NCBI Taxonomy" id="119954"/>
    <lineage>
        <taxon>Eukaryota</taxon>
        <taxon>Viridiplantae</taxon>
        <taxon>Streptophyta</taxon>
        <taxon>Embryophyta</taxon>
        <taxon>Tracheophyta</taxon>
        <taxon>Spermatophyta</taxon>
        <taxon>Magnoliopsida</taxon>
        <taxon>eudicotyledons</taxon>
        <taxon>Gunneridae</taxon>
        <taxon>Pentapetalae</taxon>
        <taxon>rosids</taxon>
        <taxon>malvids</taxon>
        <taxon>Myrtales</taxon>
        <taxon>Melastomataceae</taxon>
        <taxon>Melastomatoideae</taxon>
        <taxon>Melastomateae</taxon>
        <taxon>Melastoma</taxon>
    </lineage>
</organism>
<dbReference type="EMBL" id="CM042883">
    <property type="protein sequence ID" value="KAI4376125.1"/>
    <property type="molecule type" value="Genomic_DNA"/>
</dbReference>
<keyword evidence="2" id="KW-1185">Reference proteome</keyword>
<protein>
    <submittedName>
        <fullName evidence="1">Uncharacterized protein</fullName>
    </submittedName>
</protein>